<dbReference type="PROSITE" id="PS50928">
    <property type="entry name" value="ABC_TM1"/>
    <property type="match status" value="1"/>
</dbReference>
<evidence type="ECO:0000256" key="2">
    <source>
        <dbReference type="ARBA" id="ARBA00022448"/>
    </source>
</evidence>
<evidence type="ECO:0000256" key="3">
    <source>
        <dbReference type="ARBA" id="ARBA00022475"/>
    </source>
</evidence>
<feature type="transmembrane region" description="Helical" evidence="7">
    <location>
        <begin position="262"/>
        <end position="283"/>
    </location>
</feature>
<dbReference type="Pfam" id="PF00528">
    <property type="entry name" value="BPD_transp_1"/>
    <property type="match status" value="1"/>
</dbReference>
<dbReference type="InterPro" id="IPR035906">
    <property type="entry name" value="MetI-like_sf"/>
</dbReference>
<evidence type="ECO:0000256" key="4">
    <source>
        <dbReference type="ARBA" id="ARBA00022692"/>
    </source>
</evidence>
<feature type="transmembrane region" description="Helical" evidence="7">
    <location>
        <begin position="40"/>
        <end position="58"/>
    </location>
</feature>
<keyword evidence="3" id="KW-1003">Cell membrane</keyword>
<comment type="caution">
    <text evidence="9">The sequence shown here is derived from an EMBL/GenBank/DDBJ whole genome shotgun (WGS) entry which is preliminary data.</text>
</comment>
<accession>A0A371B894</accession>
<dbReference type="NCBIfam" id="TIGR01097">
    <property type="entry name" value="PhnE"/>
    <property type="match status" value="1"/>
</dbReference>
<comment type="similarity">
    <text evidence="7">Belongs to the binding-protein-dependent transport system permease family.</text>
</comment>
<dbReference type="InterPro" id="IPR005769">
    <property type="entry name" value="PhnE/PtxC"/>
</dbReference>
<evidence type="ECO:0000256" key="5">
    <source>
        <dbReference type="ARBA" id="ARBA00022989"/>
    </source>
</evidence>
<dbReference type="CDD" id="cd06261">
    <property type="entry name" value="TM_PBP2"/>
    <property type="match status" value="1"/>
</dbReference>
<evidence type="ECO:0000259" key="8">
    <source>
        <dbReference type="PROSITE" id="PS50928"/>
    </source>
</evidence>
<dbReference type="InterPro" id="IPR000515">
    <property type="entry name" value="MetI-like"/>
</dbReference>
<dbReference type="PANTHER" id="PTHR30043">
    <property type="entry name" value="PHOSPHONATES TRANSPORT SYSTEM PERMEASE PROTEIN"/>
    <property type="match status" value="1"/>
</dbReference>
<evidence type="ECO:0000256" key="1">
    <source>
        <dbReference type="ARBA" id="ARBA00004651"/>
    </source>
</evidence>
<dbReference type="EMBL" id="QRGO01000001">
    <property type="protein sequence ID" value="RDV03815.1"/>
    <property type="molecule type" value="Genomic_DNA"/>
</dbReference>
<dbReference type="SUPFAM" id="SSF161098">
    <property type="entry name" value="MetI-like"/>
    <property type="match status" value="1"/>
</dbReference>
<sequence length="288" mass="31127">MRRVAAHFRYFEAFMQQQAPVRLDDGSYREPPIVWLSAKIAGRVVLAIALIAFFVLCVRLSEVDLGKLASGLPRLAAWAARGWPPQLNELDVMSLRALETVAIATVATTVATILAFPLSVLISRNVMPWPWFGVPMRWLINAFRGIDTVVFAILFVAAVGLGPFAGVLGMIVHSIGVIAKLYSEAIETVPLAPLEAAAMTGAGRTSIVTYALLPSALPNLASVSLYVWEANVRTSTILGIVGAGGIGIEIKAAIDLLDFQRLLTLTAIVLVMVTIIDQLSAWLRRRLV</sequence>
<evidence type="ECO:0000256" key="7">
    <source>
        <dbReference type="RuleBase" id="RU363032"/>
    </source>
</evidence>
<protein>
    <submittedName>
        <fullName evidence="9">Phosphonate ABC transporter, permease protein PhnE</fullName>
    </submittedName>
</protein>
<evidence type="ECO:0000313" key="9">
    <source>
        <dbReference type="EMBL" id="RDV03815.1"/>
    </source>
</evidence>
<dbReference type="Gene3D" id="1.10.3720.10">
    <property type="entry name" value="MetI-like"/>
    <property type="match status" value="1"/>
</dbReference>
<feature type="transmembrane region" description="Helical" evidence="7">
    <location>
        <begin position="101"/>
        <end position="122"/>
    </location>
</feature>
<feature type="transmembrane region" description="Helical" evidence="7">
    <location>
        <begin position="142"/>
        <end position="172"/>
    </location>
</feature>
<evidence type="ECO:0000313" key="10">
    <source>
        <dbReference type="Proteomes" id="UP000263993"/>
    </source>
</evidence>
<name>A0A371B894_9BRAD</name>
<keyword evidence="5 7" id="KW-1133">Transmembrane helix</keyword>
<dbReference type="GO" id="GO:0015416">
    <property type="term" value="F:ABC-type phosphonate transporter activity"/>
    <property type="evidence" value="ECO:0007669"/>
    <property type="project" value="InterPro"/>
</dbReference>
<proteinExistence type="inferred from homology"/>
<gene>
    <name evidence="9" type="primary">phnE</name>
    <name evidence="9" type="ORF">DXH78_03970</name>
</gene>
<feature type="domain" description="ABC transmembrane type-1" evidence="8">
    <location>
        <begin position="97"/>
        <end position="280"/>
    </location>
</feature>
<dbReference type="AlphaFoldDB" id="A0A371B894"/>
<feature type="transmembrane region" description="Helical" evidence="7">
    <location>
        <begin position="207"/>
        <end position="228"/>
    </location>
</feature>
<keyword evidence="2 7" id="KW-0813">Transport</keyword>
<keyword evidence="6 7" id="KW-0472">Membrane</keyword>
<keyword evidence="10" id="KW-1185">Reference proteome</keyword>
<organism evidence="9 10">
    <name type="scientific">Undibacter mobilis</name>
    <dbReference type="NCBI Taxonomy" id="2292256"/>
    <lineage>
        <taxon>Bacteria</taxon>
        <taxon>Pseudomonadati</taxon>
        <taxon>Pseudomonadota</taxon>
        <taxon>Alphaproteobacteria</taxon>
        <taxon>Hyphomicrobiales</taxon>
        <taxon>Nitrobacteraceae</taxon>
        <taxon>Undibacter</taxon>
    </lineage>
</organism>
<dbReference type="Proteomes" id="UP000263993">
    <property type="component" value="Unassembled WGS sequence"/>
</dbReference>
<evidence type="ECO:0000256" key="6">
    <source>
        <dbReference type="ARBA" id="ARBA00023136"/>
    </source>
</evidence>
<dbReference type="GO" id="GO:0005886">
    <property type="term" value="C:plasma membrane"/>
    <property type="evidence" value="ECO:0007669"/>
    <property type="project" value="UniProtKB-SubCell"/>
</dbReference>
<reference evidence="10" key="1">
    <citation type="submission" date="2018-08" db="EMBL/GenBank/DDBJ databases">
        <authorList>
            <person name="Kim S.-J."/>
            <person name="Jung G.-Y."/>
        </authorList>
    </citation>
    <scope>NUCLEOTIDE SEQUENCE [LARGE SCALE GENOMIC DNA]</scope>
    <source>
        <strain evidence="10">GY_H</strain>
    </source>
</reference>
<comment type="subcellular location">
    <subcellularLocation>
        <location evidence="1 7">Cell membrane</location>
        <topology evidence="1 7">Multi-pass membrane protein</topology>
    </subcellularLocation>
</comment>
<dbReference type="PANTHER" id="PTHR30043:SF1">
    <property type="entry name" value="ABC TRANSPORT SYSTEM PERMEASE PROTEIN P69"/>
    <property type="match status" value="1"/>
</dbReference>
<keyword evidence="4 7" id="KW-0812">Transmembrane</keyword>
<feature type="transmembrane region" description="Helical" evidence="7">
    <location>
        <begin position="234"/>
        <end position="250"/>
    </location>
</feature>